<feature type="domain" description="Heterokaryon incompatibility" evidence="1">
    <location>
        <begin position="210"/>
        <end position="358"/>
    </location>
</feature>
<proteinExistence type="predicted"/>
<name>A0AA39CQN6_9EURO</name>
<evidence type="ECO:0000259" key="1">
    <source>
        <dbReference type="Pfam" id="PF06985"/>
    </source>
</evidence>
<dbReference type="PANTHER" id="PTHR33112">
    <property type="entry name" value="DOMAIN PROTEIN, PUTATIVE-RELATED"/>
    <property type="match status" value="1"/>
</dbReference>
<comment type="caution">
    <text evidence="2">The sequence shown here is derived from an EMBL/GenBank/DDBJ whole genome shotgun (WGS) entry which is preliminary data.</text>
</comment>
<evidence type="ECO:0000313" key="2">
    <source>
        <dbReference type="EMBL" id="KAJ9616433.1"/>
    </source>
</evidence>
<keyword evidence="3" id="KW-1185">Reference proteome</keyword>
<protein>
    <recommendedName>
        <fullName evidence="1">Heterokaryon incompatibility domain-containing protein</fullName>
    </recommendedName>
</protein>
<gene>
    <name evidence="2" type="ORF">H2200_000151</name>
</gene>
<dbReference type="EMBL" id="JAPDRK010000001">
    <property type="protein sequence ID" value="KAJ9616433.1"/>
    <property type="molecule type" value="Genomic_DNA"/>
</dbReference>
<organism evidence="2 3">
    <name type="scientific">Cladophialophora chaetospira</name>
    <dbReference type="NCBI Taxonomy" id="386627"/>
    <lineage>
        <taxon>Eukaryota</taxon>
        <taxon>Fungi</taxon>
        <taxon>Dikarya</taxon>
        <taxon>Ascomycota</taxon>
        <taxon>Pezizomycotina</taxon>
        <taxon>Eurotiomycetes</taxon>
        <taxon>Chaetothyriomycetidae</taxon>
        <taxon>Chaetothyriales</taxon>
        <taxon>Herpotrichiellaceae</taxon>
        <taxon>Cladophialophora</taxon>
    </lineage>
</organism>
<dbReference type="InterPro" id="IPR010730">
    <property type="entry name" value="HET"/>
</dbReference>
<accession>A0AA39CQN6</accession>
<evidence type="ECO:0000313" key="3">
    <source>
        <dbReference type="Proteomes" id="UP001172673"/>
    </source>
</evidence>
<dbReference type="AlphaFoldDB" id="A0AA39CQN6"/>
<dbReference type="Proteomes" id="UP001172673">
    <property type="component" value="Unassembled WGS sequence"/>
</dbReference>
<dbReference type="PANTHER" id="PTHR33112:SF8">
    <property type="entry name" value="HETEROKARYON INCOMPATIBILITY DOMAIN-CONTAINING PROTEIN"/>
    <property type="match status" value="1"/>
</dbReference>
<dbReference type="Pfam" id="PF06985">
    <property type="entry name" value="HET"/>
    <property type="match status" value="1"/>
</dbReference>
<sequence length="726" mass="82109">MLCDACTNIFSAVKTHPPGEWIGIEPKLFAYPRNPNVWLGSHHIEPHSFLNAAQGRCYICSTIYRDCSTKLRTQANSLRTFYELTLATSGGPHEAVKARYDLDFTIEILDGQEPIAKQQVIDCNGTFKILPKQEVSAPGEWLTLTPNTFTGQCEDQVRHWLENCAQNHIDCNQDWRVAGKSPARLLNVCPDLENSFRLEAFPGSVRPPKYVTLSHCWGTEMTATLTTLNQAELINRYHSTTSLPQRFQDAMEIAKWMRVQYIWIDALCIIQDSAEDWLSESAKMGDIYTSSYCNIAATSAGPQKGCFTNRLVSMVEPYAIPNPQLHEESATYVVGYDDFWSNSLLDTPLHARGWVLQERLLSPRTIHFGQEQIFWECRCQMACEAYPTGIPEQFKNRRTRAWRQADQMLDPHRERTSQWSLMGFLSRFSLTKPKHNPAQLSQIYGIWSNIVEAYMECKLSYDDDKLVAISGIAQKVAGVTGERYLAGLWENSLLGPGLLWYVLGRRQADGTSSIGFAPEGHRGYRAPSWSWASLEARVIWNWPVSCEEVLIDIIKTDIREPEGSKLGRVSSARMHVRGSLFEAKLSIVTQSRDESFVEDGRYALCLERTERHQANGDQLAEQTMEPIVYLDMPLMSDRSSRRTSIEVFLLPVCLGWQGRSANLTTRLAGLLLTRPAFGSSRAVFTRIGVFGMDHNQTRNLYGPSSDEAGFIKKRTKGSDNKAIVLV</sequence>
<reference evidence="2" key="1">
    <citation type="submission" date="2022-10" db="EMBL/GenBank/DDBJ databases">
        <title>Culturing micro-colonial fungi from biological soil crusts in the Mojave desert and describing Neophaeococcomyces mojavensis, and introducing the new genera and species Taxawa tesnikishii.</title>
        <authorList>
            <person name="Kurbessoian T."/>
            <person name="Stajich J.E."/>
        </authorList>
    </citation>
    <scope>NUCLEOTIDE SEQUENCE</scope>
    <source>
        <strain evidence="2">TK_41</strain>
    </source>
</reference>